<dbReference type="EMBL" id="CACRXK020022405">
    <property type="protein sequence ID" value="CAB4036781.1"/>
    <property type="molecule type" value="Genomic_DNA"/>
</dbReference>
<dbReference type="InterPro" id="IPR036431">
    <property type="entry name" value="ARID_dom_sf"/>
</dbReference>
<evidence type="ECO:0000256" key="2">
    <source>
        <dbReference type="ARBA" id="ARBA00023163"/>
    </source>
</evidence>
<evidence type="ECO:0000313" key="4">
    <source>
        <dbReference type="EMBL" id="CAB4036781.1"/>
    </source>
</evidence>
<gene>
    <name evidence="4" type="ORF">PACLA_8A088957</name>
</gene>
<dbReference type="PROSITE" id="PS51011">
    <property type="entry name" value="ARID"/>
    <property type="match status" value="1"/>
</dbReference>
<organism evidence="4 5">
    <name type="scientific">Paramuricea clavata</name>
    <name type="common">Red gorgonian</name>
    <name type="synonym">Violescent sea-whip</name>
    <dbReference type="NCBI Taxonomy" id="317549"/>
    <lineage>
        <taxon>Eukaryota</taxon>
        <taxon>Metazoa</taxon>
        <taxon>Cnidaria</taxon>
        <taxon>Anthozoa</taxon>
        <taxon>Octocorallia</taxon>
        <taxon>Malacalcyonacea</taxon>
        <taxon>Plexauridae</taxon>
        <taxon>Paramuricea</taxon>
    </lineage>
</organism>
<proteinExistence type="predicted"/>
<accession>A0A6S7K090</accession>
<dbReference type="InterPro" id="IPR052406">
    <property type="entry name" value="Chromatin_Remodeling_Comp"/>
</dbReference>
<dbReference type="Pfam" id="PF01388">
    <property type="entry name" value="ARID"/>
    <property type="match status" value="1"/>
</dbReference>
<sequence>MAEGTRKNPLEYQREYNEFMYKLKRFLTSKDMPMKKLPQFGGQDIDLYLLYKTVTNLGGWLKVTDDRNWHEVAKNFNLPPSCLNSAFALRQLYVR</sequence>
<comment type="caution">
    <text evidence="4">The sequence shown here is derived from an EMBL/GenBank/DDBJ whole genome shotgun (WGS) entry which is preliminary data.</text>
</comment>
<keyword evidence="3" id="KW-0539">Nucleus</keyword>
<evidence type="ECO:0000256" key="3">
    <source>
        <dbReference type="ARBA" id="ARBA00023242"/>
    </source>
</evidence>
<keyword evidence="5" id="KW-1185">Reference proteome</keyword>
<name>A0A6S7K090_PARCT</name>
<protein>
    <submittedName>
        <fullName evidence="4">AT-rich interactive domain-containing 2-like</fullName>
    </submittedName>
</protein>
<dbReference type="Proteomes" id="UP001152795">
    <property type="component" value="Unassembled WGS sequence"/>
</dbReference>
<dbReference type="OrthoDB" id="338531at2759"/>
<dbReference type="SMART" id="SM00501">
    <property type="entry name" value="BRIGHT"/>
    <property type="match status" value="1"/>
</dbReference>
<keyword evidence="2" id="KW-0804">Transcription</keyword>
<dbReference type="PANTHER" id="PTHR22970">
    <property type="entry name" value="AT-RICH INTERACTIVE DOMAIN-CONTAINING PROTEIN 2"/>
    <property type="match status" value="1"/>
</dbReference>
<dbReference type="Gene3D" id="1.10.150.60">
    <property type="entry name" value="ARID DNA-binding domain"/>
    <property type="match status" value="1"/>
</dbReference>
<dbReference type="SMART" id="SM01014">
    <property type="entry name" value="ARID"/>
    <property type="match status" value="1"/>
</dbReference>
<dbReference type="PANTHER" id="PTHR22970:SF14">
    <property type="entry name" value="AT-RICH INTERACTIVE DOMAIN-CONTAINING PROTEIN 2"/>
    <property type="match status" value="1"/>
</dbReference>
<dbReference type="InterPro" id="IPR001606">
    <property type="entry name" value="ARID_dom"/>
</dbReference>
<dbReference type="GO" id="GO:0003677">
    <property type="term" value="F:DNA binding"/>
    <property type="evidence" value="ECO:0007669"/>
    <property type="project" value="InterPro"/>
</dbReference>
<feature type="non-terminal residue" evidence="4">
    <location>
        <position position="1"/>
    </location>
</feature>
<dbReference type="SUPFAM" id="SSF46774">
    <property type="entry name" value="ARID-like"/>
    <property type="match status" value="1"/>
</dbReference>
<reference evidence="4" key="1">
    <citation type="submission" date="2020-04" db="EMBL/GenBank/DDBJ databases">
        <authorList>
            <person name="Alioto T."/>
            <person name="Alioto T."/>
            <person name="Gomez Garrido J."/>
        </authorList>
    </citation>
    <scope>NUCLEOTIDE SEQUENCE</scope>
    <source>
        <strain evidence="4">A484AB</strain>
    </source>
</reference>
<keyword evidence="1" id="KW-0805">Transcription regulation</keyword>
<evidence type="ECO:0000313" key="5">
    <source>
        <dbReference type="Proteomes" id="UP001152795"/>
    </source>
</evidence>
<evidence type="ECO:0000256" key="1">
    <source>
        <dbReference type="ARBA" id="ARBA00023015"/>
    </source>
</evidence>
<dbReference type="AlphaFoldDB" id="A0A6S7K090"/>